<name>A0A6N7IWJ3_9FIRM</name>
<evidence type="ECO:0000313" key="2">
    <source>
        <dbReference type="Proteomes" id="UP000460257"/>
    </source>
</evidence>
<sequence length="154" mass="18084">MKIMLLSESMVGDYMYVQEFVCDTQGLLYKLAAEEGYDMSVFSYLYLNSDFCSRSQDKPSRLRYDDEEVSLFYLLKEIGGQLKKYPDNVKFNLDVAYWIGWVYRQLCFLCEKPSKFLCEKIPFELMCDYYPGMHTIDEDNAAEIILNNAGLHMI</sequence>
<protein>
    <submittedName>
        <fullName evidence="1">Uncharacterized protein</fullName>
    </submittedName>
</protein>
<evidence type="ECO:0000313" key="1">
    <source>
        <dbReference type="EMBL" id="MQN00674.1"/>
    </source>
</evidence>
<dbReference type="AlphaFoldDB" id="A0A6N7IWJ3"/>
<accession>A0A6N7IWJ3</accession>
<comment type="caution">
    <text evidence="1">The sequence shown here is derived from an EMBL/GenBank/DDBJ whole genome shotgun (WGS) entry which is preliminary data.</text>
</comment>
<dbReference type="Proteomes" id="UP000460257">
    <property type="component" value="Unassembled WGS sequence"/>
</dbReference>
<proteinExistence type="predicted"/>
<organism evidence="1 2">
    <name type="scientific">Candidatus Weimeria bifida</name>
    <dbReference type="NCBI Taxonomy" id="2599074"/>
    <lineage>
        <taxon>Bacteria</taxon>
        <taxon>Bacillati</taxon>
        <taxon>Bacillota</taxon>
        <taxon>Clostridia</taxon>
        <taxon>Lachnospirales</taxon>
        <taxon>Lachnospiraceae</taxon>
        <taxon>Candidatus Weimeria</taxon>
    </lineage>
</organism>
<gene>
    <name evidence="1" type="ORF">FRC54_01580</name>
</gene>
<reference evidence="1" key="1">
    <citation type="journal article" date="2020" name="Appl. Environ. Microbiol.">
        <title>Medium-Chain Fatty Acid Synthesis by 'Candidatus Weimeria bifida' gen. nov., sp. nov., and 'Candidatus Pseudoramibacter fermentans' sp. nov.</title>
        <authorList>
            <person name="Scarborough M.J."/>
            <person name="Myers K.S."/>
            <person name="Donohue T.J."/>
            <person name="Noguera D.R."/>
        </authorList>
    </citation>
    <scope>NUCLEOTIDE SEQUENCE</scope>
    <source>
        <strain evidence="1">LCO1.1</strain>
    </source>
</reference>
<dbReference type="EMBL" id="VOGC01000002">
    <property type="protein sequence ID" value="MQN00674.1"/>
    <property type="molecule type" value="Genomic_DNA"/>
</dbReference>
<keyword evidence="2" id="KW-1185">Reference proteome</keyword>